<dbReference type="SUPFAM" id="SSF57756">
    <property type="entry name" value="Retrovirus zinc finger-like domains"/>
    <property type="match status" value="1"/>
</dbReference>
<dbReference type="Gene3D" id="4.10.60.10">
    <property type="entry name" value="Zinc finger, CCHC-type"/>
    <property type="match status" value="1"/>
</dbReference>
<evidence type="ECO:0000259" key="3">
    <source>
        <dbReference type="PROSITE" id="PS50158"/>
    </source>
</evidence>
<keyword evidence="5" id="KW-1185">Reference proteome</keyword>
<dbReference type="Pfam" id="PF00098">
    <property type="entry name" value="zf-CCHC"/>
    <property type="match status" value="1"/>
</dbReference>
<keyword evidence="4" id="KW-0808">Transferase</keyword>
<evidence type="ECO:0000256" key="1">
    <source>
        <dbReference type="PROSITE-ProRule" id="PRU00047"/>
    </source>
</evidence>
<name>A0ABQ5EN36_9ASTR</name>
<keyword evidence="4" id="KW-0695">RNA-directed DNA polymerase</keyword>
<reference evidence="4" key="2">
    <citation type="submission" date="2022-01" db="EMBL/GenBank/DDBJ databases">
        <authorList>
            <person name="Yamashiro T."/>
            <person name="Shiraishi A."/>
            <person name="Satake H."/>
            <person name="Nakayama K."/>
        </authorList>
    </citation>
    <scope>NUCLEOTIDE SEQUENCE</scope>
</reference>
<dbReference type="PROSITE" id="PS50158">
    <property type="entry name" value="ZF_CCHC"/>
    <property type="match status" value="1"/>
</dbReference>
<organism evidence="4 5">
    <name type="scientific">Tanacetum coccineum</name>
    <dbReference type="NCBI Taxonomy" id="301880"/>
    <lineage>
        <taxon>Eukaryota</taxon>
        <taxon>Viridiplantae</taxon>
        <taxon>Streptophyta</taxon>
        <taxon>Embryophyta</taxon>
        <taxon>Tracheophyta</taxon>
        <taxon>Spermatophyta</taxon>
        <taxon>Magnoliopsida</taxon>
        <taxon>eudicotyledons</taxon>
        <taxon>Gunneridae</taxon>
        <taxon>Pentapetalae</taxon>
        <taxon>asterids</taxon>
        <taxon>campanulids</taxon>
        <taxon>Asterales</taxon>
        <taxon>Asteraceae</taxon>
        <taxon>Asteroideae</taxon>
        <taxon>Anthemideae</taxon>
        <taxon>Anthemidinae</taxon>
        <taxon>Tanacetum</taxon>
    </lineage>
</organism>
<dbReference type="InterPro" id="IPR036875">
    <property type="entry name" value="Znf_CCHC_sf"/>
</dbReference>
<protein>
    <submittedName>
        <fullName evidence="4">Reverse transcriptase domain-containing protein</fullName>
    </submittedName>
</protein>
<sequence>MLVGRMWLEPTRLGTMRGKVGHKTRDCRSAVAVPNMQRAPFGNQQGVICYECGRPRHVKRECPKLRNQNHRNQVGNKTGNQTGGNEATATAYAIDGG</sequence>
<keyword evidence="4" id="KW-0548">Nucleotidyltransferase</keyword>
<dbReference type="GO" id="GO:0003964">
    <property type="term" value="F:RNA-directed DNA polymerase activity"/>
    <property type="evidence" value="ECO:0007669"/>
    <property type="project" value="UniProtKB-KW"/>
</dbReference>
<proteinExistence type="predicted"/>
<reference evidence="4" key="1">
    <citation type="journal article" date="2022" name="Int. J. Mol. Sci.">
        <title>Draft Genome of Tanacetum Coccineum: Genomic Comparison of Closely Related Tanacetum-Family Plants.</title>
        <authorList>
            <person name="Yamashiro T."/>
            <person name="Shiraishi A."/>
            <person name="Nakayama K."/>
            <person name="Satake H."/>
        </authorList>
    </citation>
    <scope>NUCLEOTIDE SEQUENCE</scope>
</reference>
<accession>A0ABQ5EN36</accession>
<dbReference type="InterPro" id="IPR001878">
    <property type="entry name" value="Znf_CCHC"/>
</dbReference>
<dbReference type="Proteomes" id="UP001151760">
    <property type="component" value="Unassembled WGS sequence"/>
</dbReference>
<feature type="region of interest" description="Disordered" evidence="2">
    <location>
        <begin position="64"/>
        <end position="97"/>
    </location>
</feature>
<evidence type="ECO:0000313" key="4">
    <source>
        <dbReference type="EMBL" id="GJT52229.1"/>
    </source>
</evidence>
<keyword evidence="1" id="KW-0862">Zinc</keyword>
<gene>
    <name evidence="4" type="ORF">Tco_0978386</name>
</gene>
<dbReference type="SMART" id="SM00343">
    <property type="entry name" value="ZnF_C2HC"/>
    <property type="match status" value="2"/>
</dbReference>
<dbReference type="EMBL" id="BQNB010016476">
    <property type="protein sequence ID" value="GJT52229.1"/>
    <property type="molecule type" value="Genomic_DNA"/>
</dbReference>
<keyword evidence="1" id="KW-0863">Zinc-finger</keyword>
<evidence type="ECO:0000313" key="5">
    <source>
        <dbReference type="Proteomes" id="UP001151760"/>
    </source>
</evidence>
<comment type="caution">
    <text evidence="4">The sequence shown here is derived from an EMBL/GenBank/DDBJ whole genome shotgun (WGS) entry which is preliminary data.</text>
</comment>
<feature type="domain" description="CCHC-type" evidence="3">
    <location>
        <begin position="49"/>
        <end position="64"/>
    </location>
</feature>
<keyword evidence="1" id="KW-0479">Metal-binding</keyword>
<feature type="compositionally biased region" description="Polar residues" evidence="2">
    <location>
        <begin position="70"/>
        <end position="88"/>
    </location>
</feature>
<evidence type="ECO:0000256" key="2">
    <source>
        <dbReference type="SAM" id="MobiDB-lite"/>
    </source>
</evidence>